<feature type="compositionally biased region" description="Acidic residues" evidence="3">
    <location>
        <begin position="213"/>
        <end position="222"/>
    </location>
</feature>
<keyword evidence="2" id="KW-0193">Cuticle</keyword>
<reference evidence="5 6" key="1">
    <citation type="submission" date="2021-06" db="EMBL/GenBank/DDBJ databases">
        <title>A haploid diamondback moth (Plutella xylostella L.) genome assembly resolves 31 chromosomes and identifies a diamide resistance mutation.</title>
        <authorList>
            <person name="Ward C.M."/>
            <person name="Perry K.D."/>
            <person name="Baker G."/>
            <person name="Powis K."/>
            <person name="Heckel D.G."/>
            <person name="Baxter S.W."/>
        </authorList>
    </citation>
    <scope>NUCLEOTIDE SEQUENCE [LARGE SCALE GENOMIC DNA]</scope>
    <source>
        <strain evidence="5 6">LV</strain>
        <tissue evidence="5">Single pupa</tissue>
    </source>
</reference>
<evidence type="ECO:0000313" key="6">
    <source>
        <dbReference type="Proteomes" id="UP000823941"/>
    </source>
</evidence>
<evidence type="ECO:0000256" key="3">
    <source>
        <dbReference type="SAM" id="MobiDB-lite"/>
    </source>
</evidence>
<dbReference type="Proteomes" id="UP000823941">
    <property type="component" value="Chromosome 22"/>
</dbReference>
<dbReference type="EMBL" id="JAHIBW010000022">
    <property type="protein sequence ID" value="KAG7299432.1"/>
    <property type="molecule type" value="Genomic_DNA"/>
</dbReference>
<protein>
    <submittedName>
        <fullName evidence="5">Uncharacterized protein</fullName>
    </submittedName>
</protein>
<feature type="signal peptide" evidence="4">
    <location>
        <begin position="1"/>
        <end position="16"/>
    </location>
</feature>
<keyword evidence="1 4" id="KW-0732">Signal</keyword>
<evidence type="ECO:0000256" key="2">
    <source>
        <dbReference type="PROSITE-ProRule" id="PRU00497"/>
    </source>
</evidence>
<dbReference type="InterPro" id="IPR000618">
    <property type="entry name" value="Insect_cuticle"/>
</dbReference>
<proteinExistence type="predicted"/>
<feature type="region of interest" description="Disordered" evidence="3">
    <location>
        <begin position="212"/>
        <end position="250"/>
    </location>
</feature>
<sequence length="344" mass="38024">MVKFVVLLCIMSVSYAVGAPSFAATAARRALPALQHEEIHDSFGQYALRYVTAEGTIVSQRARLVPSGAGHVLVTEGETTFIGTDGKTYVTRFTAGPEGLKVEGDHLPKAPVMYRYIGLVLYVAGFAYGRPNLALQASSYAYAYMPEGTIIAQPESFKALELPLDIPYMSHVDPNLPAERPVVIGELPKISAPLMIEPTPIEVKSEPISEPIEPAEEAETPEPAEKPELPEPEEKPEPIEDFKPEEKPMPEMIKPNEKVMIAFRQLDSSTFQNYFPWWSQLQTIPTTIQNNLQTFTTNLQTLQNRLPTLQSIQSYIPSFSTGARVYYIRPTAAAIAPAPVVVYK</sequence>
<feature type="chain" id="PRO_5045120320" evidence="4">
    <location>
        <begin position="17"/>
        <end position="344"/>
    </location>
</feature>
<evidence type="ECO:0000256" key="4">
    <source>
        <dbReference type="SAM" id="SignalP"/>
    </source>
</evidence>
<feature type="compositionally biased region" description="Basic and acidic residues" evidence="3">
    <location>
        <begin position="223"/>
        <end position="250"/>
    </location>
</feature>
<keyword evidence="6" id="KW-1185">Reference proteome</keyword>
<evidence type="ECO:0000256" key="1">
    <source>
        <dbReference type="ARBA" id="ARBA00022729"/>
    </source>
</evidence>
<comment type="caution">
    <text evidence="5">The sequence shown here is derived from an EMBL/GenBank/DDBJ whole genome shotgun (WGS) entry which is preliminary data.</text>
</comment>
<name>A0ABQ7Q2H3_PLUXY</name>
<dbReference type="PROSITE" id="PS51155">
    <property type="entry name" value="CHIT_BIND_RR_2"/>
    <property type="match status" value="1"/>
</dbReference>
<dbReference type="Pfam" id="PF00379">
    <property type="entry name" value="Chitin_bind_4"/>
    <property type="match status" value="1"/>
</dbReference>
<accession>A0ABQ7Q2H3</accession>
<organism evidence="5 6">
    <name type="scientific">Plutella xylostella</name>
    <name type="common">Diamondback moth</name>
    <name type="synonym">Plutella maculipennis</name>
    <dbReference type="NCBI Taxonomy" id="51655"/>
    <lineage>
        <taxon>Eukaryota</taxon>
        <taxon>Metazoa</taxon>
        <taxon>Ecdysozoa</taxon>
        <taxon>Arthropoda</taxon>
        <taxon>Hexapoda</taxon>
        <taxon>Insecta</taxon>
        <taxon>Pterygota</taxon>
        <taxon>Neoptera</taxon>
        <taxon>Endopterygota</taxon>
        <taxon>Lepidoptera</taxon>
        <taxon>Glossata</taxon>
        <taxon>Ditrysia</taxon>
        <taxon>Yponomeutoidea</taxon>
        <taxon>Plutellidae</taxon>
        <taxon>Plutella</taxon>
    </lineage>
</organism>
<gene>
    <name evidence="5" type="ORF">JYU34_016386</name>
</gene>
<evidence type="ECO:0000313" key="5">
    <source>
        <dbReference type="EMBL" id="KAG7299432.1"/>
    </source>
</evidence>